<dbReference type="EMBL" id="LR743508">
    <property type="protein sequence ID" value="CAA2109756.1"/>
    <property type="molecule type" value="Genomic_DNA"/>
</dbReference>
<dbReference type="RefSeq" id="WP_339093755.1">
    <property type="nucleotide sequence ID" value="NZ_LR743508.1"/>
</dbReference>
<protein>
    <submittedName>
        <fullName evidence="2">Type IV secretion system protein virB5</fullName>
    </submittedName>
</protein>
<dbReference type="AlphaFoldDB" id="A0A679JE78"/>
<dbReference type="Pfam" id="PF07996">
    <property type="entry name" value="T4SS"/>
    <property type="match status" value="1"/>
</dbReference>
<dbReference type="Gene3D" id="1.20.58.430">
    <property type="entry name" value="Type IV secretion system, VirB5-domain"/>
    <property type="match status" value="1"/>
</dbReference>
<evidence type="ECO:0000313" key="2">
    <source>
        <dbReference type="EMBL" id="CAA2109756.1"/>
    </source>
</evidence>
<organism evidence="2">
    <name type="scientific">Variovorax paradoxus</name>
    <dbReference type="NCBI Taxonomy" id="34073"/>
    <lineage>
        <taxon>Bacteria</taxon>
        <taxon>Pseudomonadati</taxon>
        <taxon>Pseudomonadota</taxon>
        <taxon>Betaproteobacteria</taxon>
        <taxon>Burkholderiales</taxon>
        <taxon>Comamonadaceae</taxon>
        <taxon>Variovorax</taxon>
    </lineage>
</organism>
<dbReference type="InterPro" id="IPR014158">
    <property type="entry name" value="T4SS_VirB5"/>
</dbReference>
<dbReference type="CDD" id="cd14262">
    <property type="entry name" value="VirB5_like"/>
    <property type="match status" value="1"/>
</dbReference>
<sequence length="240" mass="26180">MTIVHCCRGVLIAGAMCLGLLQATQAQIPVTVTSDVPATVNQIETIAKWVEQLNAMDKQLDQMKQLYKTLQGGRNMGSLLNSDLAKQYLPEDFSAAARSLRDGTGAFAGISGSLDDIVRASQLRTCAELNLDASRRTQCAQQWQQLALQKHIGELGYRKAAENIRNLQTFVASINGSTDQKAISEVQARIQVETVRMQNEQMKLSTIRAIQEADVKLRRQAATDAFNAGLARGSAGGIRF</sequence>
<feature type="chain" id="PRO_5025477606" evidence="1">
    <location>
        <begin position="27"/>
        <end position="240"/>
    </location>
</feature>
<dbReference type="SUPFAM" id="SSF101082">
    <property type="entry name" value="Typo IV secretion system protein TraC"/>
    <property type="match status" value="1"/>
</dbReference>
<feature type="signal peptide" evidence="1">
    <location>
        <begin position="1"/>
        <end position="26"/>
    </location>
</feature>
<gene>
    <name evidence="2" type="primary">virB5</name>
    <name evidence="2" type="ORF">VVAX_06028</name>
</gene>
<evidence type="ECO:0000256" key="1">
    <source>
        <dbReference type="SAM" id="SignalP"/>
    </source>
</evidence>
<name>A0A679JE78_VARPD</name>
<keyword evidence="1" id="KW-0732">Signal</keyword>
<dbReference type="InterPro" id="IPR023220">
    <property type="entry name" value="T4SS_VirB5-domain"/>
</dbReference>
<proteinExistence type="predicted"/>
<reference evidence="2" key="1">
    <citation type="submission" date="2019-12" db="EMBL/GenBank/DDBJ databases">
        <authorList>
            <person name="Cremers G."/>
        </authorList>
    </citation>
    <scope>NUCLEOTIDE SEQUENCE</scope>
    <source>
        <strain evidence="2">Vvax</strain>
    </source>
</reference>
<dbReference type="NCBIfam" id="TIGR02791">
    <property type="entry name" value="VirB5"/>
    <property type="match status" value="1"/>
</dbReference>
<accession>A0A679JE78</accession>